<keyword evidence="4" id="KW-1185">Reference proteome</keyword>
<dbReference type="InterPro" id="IPR050237">
    <property type="entry name" value="ATP-dep_AMP-bd_enzyme"/>
</dbReference>
<keyword evidence="3" id="KW-0436">Ligase</keyword>
<evidence type="ECO:0000259" key="1">
    <source>
        <dbReference type="Pfam" id="PF00501"/>
    </source>
</evidence>
<proteinExistence type="predicted"/>
<gene>
    <name evidence="3" type="ORF">RW1_009_00090</name>
</gene>
<dbReference type="AlphaFoldDB" id="X0QYA2"/>
<dbReference type="Pfam" id="PF00501">
    <property type="entry name" value="AMP-binding"/>
    <property type="match status" value="1"/>
</dbReference>
<dbReference type="InterPro" id="IPR042099">
    <property type="entry name" value="ANL_N_sf"/>
</dbReference>
<dbReference type="Gene3D" id="3.40.50.12780">
    <property type="entry name" value="N-terminal domain of ligase-like"/>
    <property type="match status" value="1"/>
</dbReference>
<dbReference type="PROSITE" id="PS00455">
    <property type="entry name" value="AMP_BINDING"/>
    <property type="match status" value="1"/>
</dbReference>
<dbReference type="EMBL" id="BAWF01000009">
    <property type="protein sequence ID" value="GAF43585.1"/>
    <property type="molecule type" value="Genomic_DNA"/>
</dbReference>
<dbReference type="SUPFAM" id="SSF56801">
    <property type="entry name" value="Acetyl-CoA synthetase-like"/>
    <property type="match status" value="1"/>
</dbReference>
<name>X0QYA2_RHOWR</name>
<feature type="domain" description="AMP-dependent synthetase/ligase" evidence="1">
    <location>
        <begin position="9"/>
        <end position="368"/>
    </location>
</feature>
<comment type="caution">
    <text evidence="3">The sequence shown here is derived from an EMBL/GenBank/DDBJ whole genome shotgun (WGS) entry which is preliminary data.</text>
</comment>
<reference evidence="3 4" key="1">
    <citation type="submission" date="2014-02" db="EMBL/GenBank/DDBJ databases">
        <title>Whole genome shotgun sequence of Rhodococcus wratislaviensis NBRC 100605.</title>
        <authorList>
            <person name="Hosoyama A."/>
            <person name="Tsuchikane K."/>
            <person name="Yoshida I."/>
            <person name="Ohji S."/>
            <person name="Ichikawa N."/>
            <person name="Yamazoe A."/>
            <person name="Fujita N."/>
        </authorList>
    </citation>
    <scope>NUCLEOTIDE SEQUENCE [LARGE SCALE GENOMIC DNA]</scope>
    <source>
        <strain evidence="3 4">NBRC 100605</strain>
    </source>
</reference>
<protein>
    <submittedName>
        <fullName evidence="3">Putative fatty-acid--CoA ligase</fullName>
    </submittedName>
</protein>
<evidence type="ECO:0000259" key="2">
    <source>
        <dbReference type="Pfam" id="PF13193"/>
    </source>
</evidence>
<organism evidence="3 4">
    <name type="scientific">Rhodococcus wratislaviensis NBRC 100605</name>
    <dbReference type="NCBI Taxonomy" id="1219028"/>
    <lineage>
        <taxon>Bacteria</taxon>
        <taxon>Bacillati</taxon>
        <taxon>Actinomycetota</taxon>
        <taxon>Actinomycetes</taxon>
        <taxon>Mycobacteriales</taxon>
        <taxon>Nocardiaceae</taxon>
        <taxon>Rhodococcus</taxon>
    </lineage>
</organism>
<evidence type="ECO:0000313" key="4">
    <source>
        <dbReference type="Proteomes" id="UP000019491"/>
    </source>
</evidence>
<dbReference type="Pfam" id="PF13193">
    <property type="entry name" value="AMP-binding_C"/>
    <property type="match status" value="1"/>
</dbReference>
<dbReference type="Gene3D" id="3.30.300.30">
    <property type="match status" value="1"/>
</dbReference>
<dbReference type="PANTHER" id="PTHR43767:SF7">
    <property type="entry name" value="MEDIUM_LONG-CHAIN-FATTY-ACID--COA LIGASE FADD8"/>
    <property type="match status" value="1"/>
</dbReference>
<dbReference type="PANTHER" id="PTHR43767">
    <property type="entry name" value="LONG-CHAIN-FATTY-ACID--COA LIGASE"/>
    <property type="match status" value="1"/>
</dbReference>
<dbReference type="Proteomes" id="UP000019491">
    <property type="component" value="Unassembled WGS sequence"/>
</dbReference>
<dbReference type="GO" id="GO:0016877">
    <property type="term" value="F:ligase activity, forming carbon-sulfur bonds"/>
    <property type="evidence" value="ECO:0007669"/>
    <property type="project" value="UniProtKB-ARBA"/>
</dbReference>
<dbReference type="OrthoDB" id="9803968at2"/>
<accession>X0QYA2</accession>
<dbReference type="InterPro" id="IPR000873">
    <property type="entry name" value="AMP-dep_synth/lig_dom"/>
</dbReference>
<sequence>MLNVRTALRRSAAYHLDRVAIVAEGAELTYGQAWERGTRLANALLSAGLRPGDRVAVLEDNCLASTDLFLATAIANLVRVPLYARNSRESHAHMLHRAGCRALVVAADHAHEIDGLAAELPDLDRVVVRGPDYESWLAGFPADDPDVIIDPDDPYVIRHSAGTTGKSKGIVFSHRAWLNTERNWTFLLPPLELGDHCIHVAPISHGSGYLFLPCWLAGGVNVLEPRFDPARVVDLLTSLGGYVFGVPTMIADLVASEAAASLGPEDFASVKAFVVSGAPITPKTALAAHDLIGPRLYQLYGQTECVPAAFMGPHEWFADVPGSDPLRSCGRVMPYAELEIRDHDNRSLPVGHSGEIAIRSDGQMVGIWDDPDTTALRLVNGWVLTGDIGRLDANGFLYLQGRKDDMLISGGFNIWPTELEAVIAALPGVREVVVFGVPHERWGETPVAIVVHDPAHPISEADVVETCRARLGSYKKPTVIQIQTDALERSPLGKISRSQLRARFLAGQRTSA</sequence>
<dbReference type="InterPro" id="IPR045851">
    <property type="entry name" value="AMP-bd_C_sf"/>
</dbReference>
<evidence type="ECO:0000313" key="3">
    <source>
        <dbReference type="EMBL" id="GAF43585.1"/>
    </source>
</evidence>
<feature type="domain" description="AMP-binding enzyme C-terminal" evidence="2">
    <location>
        <begin position="418"/>
        <end position="494"/>
    </location>
</feature>
<dbReference type="InterPro" id="IPR020845">
    <property type="entry name" value="AMP-binding_CS"/>
</dbReference>
<dbReference type="InterPro" id="IPR025110">
    <property type="entry name" value="AMP-bd_C"/>
</dbReference>